<dbReference type="Proteomes" id="UP000218842">
    <property type="component" value="Unassembled WGS sequence"/>
</dbReference>
<dbReference type="SUPFAM" id="SSF53041">
    <property type="entry name" value="Resolvase-like"/>
    <property type="match status" value="1"/>
</dbReference>
<accession>A0A2A3LD24</accession>
<dbReference type="InterPro" id="IPR050639">
    <property type="entry name" value="SSR_resolvase"/>
</dbReference>
<feature type="domain" description="Recombinase" evidence="2">
    <location>
        <begin position="187"/>
        <end position="330"/>
    </location>
</feature>
<feature type="domain" description="Resolvase/invertase-type recombinase catalytic" evidence="1">
    <location>
        <begin position="29"/>
        <end position="180"/>
    </location>
</feature>
<dbReference type="InterPro" id="IPR006119">
    <property type="entry name" value="Resolv_N"/>
</dbReference>
<evidence type="ECO:0000313" key="4">
    <source>
        <dbReference type="Proteomes" id="UP000218842"/>
    </source>
</evidence>
<dbReference type="CDD" id="cd00338">
    <property type="entry name" value="Ser_Recombinase"/>
    <property type="match status" value="1"/>
</dbReference>
<gene>
    <name evidence="3" type="ORF">XV03_04575</name>
</gene>
<dbReference type="RefSeq" id="WP_095955814.1">
    <property type="nucleotide sequence ID" value="NZ_LBGZ01000040.1"/>
</dbReference>
<reference evidence="3 4" key="1">
    <citation type="journal article" date="2017" name="Genome Biol. Evol.">
        <title>Population Structure and Local Adaptation of MAC Lung Disease Agent Mycobacterium avium subsp. hominissuis.</title>
        <authorList>
            <person name="Yano H."/>
            <person name="Iwamoto T."/>
            <person name="Nishiuchi Y."/>
            <person name="Nakajima C."/>
            <person name="Starkova D.A."/>
            <person name="Mokrousov I."/>
            <person name="Narvskaya O."/>
            <person name="Yoshida S."/>
            <person name="Arikawa K."/>
            <person name="Nakanishi N."/>
            <person name="Osaki K."/>
            <person name="Nakagawa I."/>
            <person name="Ato M."/>
            <person name="Suzuki Y."/>
            <person name="Maruyama F."/>
        </authorList>
    </citation>
    <scope>NUCLEOTIDE SEQUENCE [LARGE SCALE GENOMIC DNA]</scope>
    <source>
        <strain evidence="3 4">OCU466</strain>
    </source>
</reference>
<dbReference type="PANTHER" id="PTHR30461:SF23">
    <property type="entry name" value="DNA RECOMBINASE-RELATED"/>
    <property type="match status" value="1"/>
</dbReference>
<comment type="caution">
    <text evidence="3">The sequence shown here is derived from an EMBL/GenBank/DDBJ whole genome shotgun (WGS) entry which is preliminary data.</text>
</comment>
<sequence>MRDRIQPGVSGPALLLTTDKISASHRSRDAYVYVRQSTPTQMVQHTESLARQYELRERAVALGWPGHQVVVIDVDLGRSGAQTDGRTGFKELVADVGLGKVGIVLGIEVSRLARNNADWYQLLDLCAITDTLIADADGVYHPADFNDRLVLGLKGTMSEAELHLIKSRLTAGLKHKATKGELRQGLPVGLDYDEDDRVMLTADEAVREAIVTVFRCFDELGSARQVLMRLREDGVLLPRRANGSQRITWAPATYPAVHDLLTNPAYAGAFVFGRTRTEKRVDPITGTVRSRVQLVSREQWEVLIPDHHPGYISWETYETNAARLRGNWRRPRELAGGAVREGRALLQGLLRCGRCGRIMQTGYSGTKGNCPRYVCARAKQLYAGEHVCQSIGGIRLENRVLDEMFDVLAPAALTATAQALAEADANYRRDLAVFELAVERARYEADRALRQFDNVEPENRLVARTLEKALEAKLAAVRAAENDLAAQRAHRPVALTQQELDWIATAGADIRAIFDAPTTTMRERKQLIRAVIAEIGITVHRQRRVADLRIVWQGGAMTEVSMPMTKAGAHLRVTDEQTVALVRRLARHYNDQTIAAILGKQKRRTATGLPFTRARVAILRAGHNIPVYQPPAQLDVGPSEDDAVVVTITEAEKILAVSRETLYRWIRDGFITAEQITPGAPWRIRIDQAVRNRIQPEAPEGWLGLDEAAKALGVARQTVLHKVQRGQLQAIHVNRGRRKGLRIQVKPDQPGLFDTTNRRKAQC</sequence>
<organism evidence="3 4">
    <name type="scientific">Mycobacterium avium subsp. hominissuis</name>
    <dbReference type="NCBI Taxonomy" id="439334"/>
    <lineage>
        <taxon>Bacteria</taxon>
        <taxon>Bacillati</taxon>
        <taxon>Actinomycetota</taxon>
        <taxon>Actinomycetes</taxon>
        <taxon>Mycobacteriales</taxon>
        <taxon>Mycobacteriaceae</taxon>
        <taxon>Mycobacterium</taxon>
        <taxon>Mycobacterium avium complex (MAC)</taxon>
    </lineage>
</organism>
<dbReference type="AlphaFoldDB" id="A0A2A3LD24"/>
<dbReference type="Pfam" id="PF12728">
    <property type="entry name" value="HTH_17"/>
    <property type="match status" value="1"/>
</dbReference>
<dbReference type="Pfam" id="PF07508">
    <property type="entry name" value="Recombinase"/>
    <property type="match status" value="1"/>
</dbReference>
<dbReference type="PROSITE" id="PS51736">
    <property type="entry name" value="RECOMBINASES_3"/>
    <property type="match status" value="1"/>
</dbReference>
<dbReference type="SMART" id="SM00857">
    <property type="entry name" value="Resolvase"/>
    <property type="match status" value="1"/>
</dbReference>
<proteinExistence type="predicted"/>
<dbReference type="EMBL" id="LBGZ01000040">
    <property type="protein sequence ID" value="PBJ38421.1"/>
    <property type="molecule type" value="Genomic_DNA"/>
</dbReference>
<evidence type="ECO:0000313" key="3">
    <source>
        <dbReference type="EMBL" id="PBJ38421.1"/>
    </source>
</evidence>
<dbReference type="PROSITE" id="PS51737">
    <property type="entry name" value="RECOMBINASE_DNA_BIND"/>
    <property type="match status" value="1"/>
</dbReference>
<evidence type="ECO:0000259" key="1">
    <source>
        <dbReference type="PROSITE" id="PS51736"/>
    </source>
</evidence>
<name>A0A2A3LD24_MYCAV</name>
<dbReference type="Pfam" id="PF13408">
    <property type="entry name" value="Zn_ribbon_recom"/>
    <property type="match status" value="1"/>
</dbReference>
<dbReference type="GO" id="GO:0000150">
    <property type="term" value="F:DNA strand exchange activity"/>
    <property type="evidence" value="ECO:0007669"/>
    <property type="project" value="InterPro"/>
</dbReference>
<dbReference type="InterPro" id="IPR011109">
    <property type="entry name" value="DNA_bind_recombinase_dom"/>
</dbReference>
<dbReference type="InterPro" id="IPR038109">
    <property type="entry name" value="DNA_bind_recomb_sf"/>
</dbReference>
<dbReference type="InterPro" id="IPR036162">
    <property type="entry name" value="Resolvase-like_N_sf"/>
</dbReference>
<dbReference type="InterPro" id="IPR025827">
    <property type="entry name" value="Zn_ribbon_recom_dom"/>
</dbReference>
<evidence type="ECO:0000259" key="2">
    <source>
        <dbReference type="PROSITE" id="PS51737"/>
    </source>
</evidence>
<dbReference type="InterPro" id="IPR041657">
    <property type="entry name" value="HTH_17"/>
</dbReference>
<dbReference type="Gene3D" id="3.40.50.1390">
    <property type="entry name" value="Resolvase, N-terminal catalytic domain"/>
    <property type="match status" value="1"/>
</dbReference>
<dbReference type="Pfam" id="PF00239">
    <property type="entry name" value="Resolvase"/>
    <property type="match status" value="1"/>
</dbReference>
<dbReference type="Gene3D" id="3.90.1750.20">
    <property type="entry name" value="Putative Large Serine Recombinase, Chain B, Domain 2"/>
    <property type="match status" value="1"/>
</dbReference>
<protein>
    <submittedName>
        <fullName evidence="3">Recombinase family protein</fullName>
    </submittedName>
</protein>
<dbReference type="GO" id="GO:0003677">
    <property type="term" value="F:DNA binding"/>
    <property type="evidence" value="ECO:0007669"/>
    <property type="project" value="InterPro"/>
</dbReference>
<dbReference type="PANTHER" id="PTHR30461">
    <property type="entry name" value="DNA-INVERTASE FROM LAMBDOID PROPHAGE"/>
    <property type="match status" value="1"/>
</dbReference>